<gene>
    <name evidence="1" type="ORF">METZ01_LOCUS212727</name>
</gene>
<reference evidence="1" key="1">
    <citation type="submission" date="2018-05" db="EMBL/GenBank/DDBJ databases">
        <authorList>
            <person name="Lanie J.A."/>
            <person name="Ng W.-L."/>
            <person name="Kazmierczak K.M."/>
            <person name="Andrzejewski T.M."/>
            <person name="Davidsen T.M."/>
            <person name="Wayne K.J."/>
            <person name="Tettelin H."/>
            <person name="Glass J.I."/>
            <person name="Rusch D."/>
            <person name="Podicherti R."/>
            <person name="Tsui H.-C.T."/>
            <person name="Winkler M.E."/>
        </authorList>
    </citation>
    <scope>NUCLEOTIDE SEQUENCE</scope>
</reference>
<proteinExistence type="predicted"/>
<organism evidence="1">
    <name type="scientific">marine metagenome</name>
    <dbReference type="NCBI Taxonomy" id="408172"/>
    <lineage>
        <taxon>unclassified sequences</taxon>
        <taxon>metagenomes</taxon>
        <taxon>ecological metagenomes</taxon>
    </lineage>
</organism>
<sequence>MLGQTACPGSAPQAVDGASLAEPIRNSTPKLCGWPNCFKLYSTKKSRHEVGVNYFAM</sequence>
<protein>
    <submittedName>
        <fullName evidence="1">Uncharacterized protein</fullName>
    </submittedName>
</protein>
<evidence type="ECO:0000313" key="1">
    <source>
        <dbReference type="EMBL" id="SVB59873.1"/>
    </source>
</evidence>
<dbReference type="EMBL" id="UINC01048837">
    <property type="protein sequence ID" value="SVB59873.1"/>
    <property type="molecule type" value="Genomic_DNA"/>
</dbReference>
<accession>A0A382FCD0</accession>
<dbReference type="AlphaFoldDB" id="A0A382FCD0"/>
<name>A0A382FCD0_9ZZZZ</name>